<organism evidence="7 8">
    <name type="scientific">Alkalispirochaeta americana</name>
    <dbReference type="NCBI Taxonomy" id="159291"/>
    <lineage>
        <taxon>Bacteria</taxon>
        <taxon>Pseudomonadati</taxon>
        <taxon>Spirochaetota</taxon>
        <taxon>Spirochaetia</taxon>
        <taxon>Spirochaetales</taxon>
        <taxon>Spirochaetaceae</taxon>
        <taxon>Alkalispirochaeta</taxon>
    </lineage>
</organism>
<keyword evidence="4" id="KW-0472">Membrane</keyword>
<dbReference type="SUPFAM" id="SSF58104">
    <property type="entry name" value="Methyl-accepting chemotaxis protein (MCP) signaling domain"/>
    <property type="match status" value="2"/>
</dbReference>
<evidence type="ECO:0000256" key="3">
    <source>
        <dbReference type="PROSITE-ProRule" id="PRU00284"/>
    </source>
</evidence>
<dbReference type="Pfam" id="PF00015">
    <property type="entry name" value="MCPsignal"/>
    <property type="match status" value="1"/>
</dbReference>
<keyword evidence="4" id="KW-1133">Transmembrane helix</keyword>
<dbReference type="SMART" id="SM00304">
    <property type="entry name" value="HAMP"/>
    <property type="match status" value="1"/>
</dbReference>
<dbReference type="AlphaFoldDB" id="A0A1N6SL37"/>
<gene>
    <name evidence="7" type="ORF">SAMN05920897_108130</name>
</gene>
<protein>
    <submittedName>
        <fullName evidence="7">Methyl-accepting chemotaxis protein</fullName>
    </submittedName>
</protein>
<sequence length="705" mass="76501">MKLKRSIPGVVIFSLLVGVIASLLIGLVPARQQFADQSYRTFPVILRASQADIQSELSRGWDIALSISRNPFLIDWMEGAETDQLLGEGIEAMLLEVMNRPGVMSGFTATGSTGNFRVGDRVLNVLDPNRSDDSWFFDSLRATEEVMLNLDYNPELGETLLWFNAAVIREGNRIGIAGIGLSIDEAVESFQNAVPSPGSVLYLVDTTGRILVSSDTTALDSSISEYLPSEGQAVPGHPGIRRYHSTASGNTIMAESALEDTGYRMILLAPEEEFVPSFLDFAGLSLLFMVIFVMAASWLTYLLIVARLRGLETLRGMLQDIAEGEGDLTRRLATNRTDEIGALAEGFNQTLDTFSHLVGIIKVQANTLSGLGGDLASNMTQTAAAITEVIATIQSVKNQVLRQAASVEQTSQTTEAITGSIENLNGQIEQQSSNVTQSSAAIEEMLSSIQSVTGTLVKNSEAIRNLTDRSERGREALEEMAADIKAVALDSDSLLEISQVIHDIASQTNLLSMNAAIEAAHAGESGKGFAVVAEEIRKLAETSGEESKKIAAVLTKIKAAMDGITTATGEVQTQFEQIYSEVKTVSHQEEMIKNAMEEQNAGSQEVYTAISELTDITESVKDRSQDMLQGSKEVTKESKNLKSITEEITHSMDEMSQGVQEITQAVSFVDEMTKQNQGSIDALLNEIKRFKIDDDTLDEDTPPEK</sequence>
<evidence type="ECO:0000313" key="8">
    <source>
        <dbReference type="Proteomes" id="UP000186400"/>
    </source>
</evidence>
<dbReference type="GO" id="GO:0016020">
    <property type="term" value="C:membrane"/>
    <property type="evidence" value="ECO:0007669"/>
    <property type="project" value="InterPro"/>
</dbReference>
<dbReference type="GO" id="GO:0007165">
    <property type="term" value="P:signal transduction"/>
    <property type="evidence" value="ECO:0007669"/>
    <property type="project" value="UniProtKB-KW"/>
</dbReference>
<dbReference type="PROSITE" id="PS50111">
    <property type="entry name" value="CHEMOTAXIS_TRANSDUC_2"/>
    <property type="match status" value="1"/>
</dbReference>
<proteinExistence type="inferred from homology"/>
<dbReference type="PANTHER" id="PTHR32089">
    <property type="entry name" value="METHYL-ACCEPTING CHEMOTAXIS PROTEIN MCPB"/>
    <property type="match status" value="1"/>
</dbReference>
<reference evidence="7 8" key="1">
    <citation type="submission" date="2017-01" db="EMBL/GenBank/DDBJ databases">
        <authorList>
            <person name="Mah S.A."/>
            <person name="Swanson W.J."/>
            <person name="Moy G.W."/>
            <person name="Vacquier V.D."/>
        </authorList>
    </citation>
    <scope>NUCLEOTIDE SEQUENCE [LARGE SCALE GENOMIC DNA]</scope>
    <source>
        <strain evidence="7 8">ASpG1</strain>
    </source>
</reference>
<dbReference type="Proteomes" id="UP000186400">
    <property type="component" value="Unassembled WGS sequence"/>
</dbReference>
<dbReference type="PRINTS" id="PR00260">
    <property type="entry name" value="CHEMTRNSDUCR"/>
</dbReference>
<dbReference type="InterPro" id="IPR003660">
    <property type="entry name" value="HAMP_dom"/>
</dbReference>
<comment type="similarity">
    <text evidence="2">Belongs to the methyl-accepting chemotaxis (MCP) protein family.</text>
</comment>
<evidence type="ECO:0000256" key="4">
    <source>
        <dbReference type="SAM" id="Phobius"/>
    </source>
</evidence>
<dbReference type="RefSeq" id="WP_143559169.1">
    <property type="nucleotide sequence ID" value="NZ_FTMS01000008.1"/>
</dbReference>
<keyword evidence="1 3" id="KW-0807">Transducer</keyword>
<dbReference type="InterPro" id="IPR004089">
    <property type="entry name" value="MCPsignal_dom"/>
</dbReference>
<dbReference type="SMART" id="SM00283">
    <property type="entry name" value="MA"/>
    <property type="match status" value="1"/>
</dbReference>
<dbReference type="GO" id="GO:0004888">
    <property type="term" value="F:transmembrane signaling receptor activity"/>
    <property type="evidence" value="ECO:0007669"/>
    <property type="project" value="InterPro"/>
</dbReference>
<evidence type="ECO:0000256" key="1">
    <source>
        <dbReference type="ARBA" id="ARBA00023224"/>
    </source>
</evidence>
<dbReference type="STRING" id="159291.SAMN05920897_108130"/>
<feature type="transmembrane region" description="Helical" evidence="4">
    <location>
        <begin position="281"/>
        <end position="305"/>
    </location>
</feature>
<evidence type="ECO:0000256" key="2">
    <source>
        <dbReference type="ARBA" id="ARBA00029447"/>
    </source>
</evidence>
<evidence type="ECO:0000313" key="7">
    <source>
        <dbReference type="EMBL" id="SIQ41833.1"/>
    </source>
</evidence>
<dbReference type="CDD" id="cd06225">
    <property type="entry name" value="HAMP"/>
    <property type="match status" value="1"/>
</dbReference>
<name>A0A1N6SL37_9SPIO</name>
<dbReference type="InterPro" id="IPR004090">
    <property type="entry name" value="Chemotax_Me-accpt_rcpt"/>
</dbReference>
<dbReference type="Gene3D" id="3.30.450.20">
    <property type="entry name" value="PAS domain"/>
    <property type="match status" value="1"/>
</dbReference>
<evidence type="ECO:0000259" key="5">
    <source>
        <dbReference type="PROSITE" id="PS50111"/>
    </source>
</evidence>
<dbReference type="EMBL" id="FTMS01000008">
    <property type="protein sequence ID" value="SIQ41833.1"/>
    <property type="molecule type" value="Genomic_DNA"/>
</dbReference>
<dbReference type="OrthoDB" id="362769at2"/>
<dbReference type="PROSITE" id="PS50885">
    <property type="entry name" value="HAMP"/>
    <property type="match status" value="1"/>
</dbReference>
<dbReference type="GO" id="GO:0006935">
    <property type="term" value="P:chemotaxis"/>
    <property type="evidence" value="ECO:0007669"/>
    <property type="project" value="InterPro"/>
</dbReference>
<dbReference type="Gene3D" id="6.10.340.10">
    <property type="match status" value="1"/>
</dbReference>
<dbReference type="Pfam" id="PF00672">
    <property type="entry name" value="HAMP"/>
    <property type="match status" value="1"/>
</dbReference>
<feature type="domain" description="HAMP" evidence="6">
    <location>
        <begin position="308"/>
        <end position="359"/>
    </location>
</feature>
<feature type="domain" description="Methyl-accepting transducer" evidence="5">
    <location>
        <begin position="406"/>
        <end position="628"/>
    </location>
</feature>
<keyword evidence="8" id="KW-1185">Reference proteome</keyword>
<accession>A0A1N6SL37</accession>
<dbReference type="PANTHER" id="PTHR32089:SF112">
    <property type="entry name" value="LYSOZYME-LIKE PROTEIN-RELATED"/>
    <property type="match status" value="1"/>
</dbReference>
<keyword evidence="4" id="KW-0812">Transmembrane</keyword>
<evidence type="ECO:0000259" key="6">
    <source>
        <dbReference type="PROSITE" id="PS50885"/>
    </source>
</evidence>
<dbReference type="Gene3D" id="1.10.287.950">
    <property type="entry name" value="Methyl-accepting chemotaxis protein"/>
    <property type="match status" value="1"/>
</dbReference>